<dbReference type="GeneID" id="33556100"/>
<dbReference type="STRING" id="4999.A0A1Y1URP9"/>
<dbReference type="EMBL" id="NBSH01000001">
    <property type="protein sequence ID" value="ORX40649.1"/>
    <property type="molecule type" value="Genomic_DNA"/>
</dbReference>
<proteinExistence type="predicted"/>
<feature type="compositionally biased region" description="Low complexity" evidence="1">
    <location>
        <begin position="330"/>
        <end position="341"/>
    </location>
</feature>
<feature type="compositionally biased region" description="Basic and acidic residues" evidence="1">
    <location>
        <begin position="274"/>
        <end position="288"/>
    </location>
</feature>
<organism evidence="2 3">
    <name type="scientific">Kockovaella imperatae</name>
    <dbReference type="NCBI Taxonomy" id="4999"/>
    <lineage>
        <taxon>Eukaryota</taxon>
        <taxon>Fungi</taxon>
        <taxon>Dikarya</taxon>
        <taxon>Basidiomycota</taxon>
        <taxon>Agaricomycotina</taxon>
        <taxon>Tremellomycetes</taxon>
        <taxon>Tremellales</taxon>
        <taxon>Cuniculitremaceae</taxon>
        <taxon>Kockovaella</taxon>
    </lineage>
</organism>
<feature type="compositionally biased region" description="Basic and acidic residues" evidence="1">
    <location>
        <begin position="143"/>
        <end position="157"/>
    </location>
</feature>
<gene>
    <name evidence="2" type="ORF">BD324DRAFT_611634</name>
</gene>
<feature type="compositionally biased region" description="Basic and acidic residues" evidence="1">
    <location>
        <begin position="64"/>
        <end position="80"/>
    </location>
</feature>
<name>A0A1Y1URP9_9TREE</name>
<feature type="region of interest" description="Disordered" evidence="1">
    <location>
        <begin position="1"/>
        <end position="81"/>
    </location>
</feature>
<accession>A0A1Y1URP9</accession>
<feature type="compositionally biased region" description="Acidic residues" evidence="1">
    <location>
        <begin position="40"/>
        <end position="54"/>
    </location>
</feature>
<evidence type="ECO:0000313" key="2">
    <source>
        <dbReference type="EMBL" id="ORX40649.1"/>
    </source>
</evidence>
<keyword evidence="3" id="KW-1185">Reference proteome</keyword>
<feature type="region of interest" description="Disordered" evidence="1">
    <location>
        <begin position="264"/>
        <end position="374"/>
    </location>
</feature>
<feature type="compositionally biased region" description="Acidic residues" evidence="1">
    <location>
        <begin position="158"/>
        <end position="168"/>
    </location>
</feature>
<feature type="compositionally biased region" description="Acidic residues" evidence="1">
    <location>
        <begin position="112"/>
        <end position="121"/>
    </location>
</feature>
<feature type="compositionally biased region" description="Low complexity" evidence="1">
    <location>
        <begin position="194"/>
        <end position="203"/>
    </location>
</feature>
<sequence length="374" mass="40924">MPRRSQASTSAVQPSKGRKTTFGDDDDDVVEDVPQRDLPAEPDVEDSEDEDDAPEAVGTSASKIAEDEARQRKENADLAKRQAARIRLQKIQAIKLAQKKKGKQPMQQPETDTGDSDDDDAETRRLKARMARAMDEGSGDSEASLHTDSDEGSFHTDDSDEDEPEDDSEHVSDDSDSSETLHEGPLSANDIKMRALMDQAMAAADRRAGIAQPKTKSQSKGKAKATEATQAAEAVDEEAMWDMTPGFGPKPLSTAVLAAAEKAETEAALQKQRKKEEAMARREAEERAGRKKQKYKRAQNDTKRLKNGTIVQLLPPRHEETSSLPPMVGPSRPSKASSSSSSRDKFLRTAMKRSGQMPGSSPLNGRKRIIMRPS</sequence>
<dbReference type="Proteomes" id="UP000193218">
    <property type="component" value="Unassembled WGS sequence"/>
</dbReference>
<dbReference type="AlphaFoldDB" id="A0A1Y1URP9"/>
<evidence type="ECO:0000256" key="1">
    <source>
        <dbReference type="SAM" id="MobiDB-lite"/>
    </source>
</evidence>
<dbReference type="RefSeq" id="XP_021874328.1">
    <property type="nucleotide sequence ID" value="XM_022014292.1"/>
</dbReference>
<protein>
    <recommendedName>
        <fullName evidence="4">U3 snoRNA associated-domain-containing protein</fullName>
    </recommendedName>
</protein>
<dbReference type="InParanoid" id="A0A1Y1URP9"/>
<feature type="compositionally biased region" description="Polar residues" evidence="1">
    <location>
        <begin position="1"/>
        <end position="13"/>
    </location>
</feature>
<evidence type="ECO:0008006" key="4">
    <source>
        <dbReference type="Google" id="ProtNLM"/>
    </source>
</evidence>
<feature type="region of interest" description="Disordered" evidence="1">
    <location>
        <begin position="96"/>
        <end position="234"/>
    </location>
</feature>
<evidence type="ECO:0000313" key="3">
    <source>
        <dbReference type="Proteomes" id="UP000193218"/>
    </source>
</evidence>
<feature type="compositionally biased region" description="Basic residues" evidence="1">
    <location>
        <begin position="365"/>
        <end position="374"/>
    </location>
</feature>
<reference evidence="2 3" key="1">
    <citation type="submission" date="2017-03" db="EMBL/GenBank/DDBJ databases">
        <title>Widespread Adenine N6-methylation of Active Genes in Fungi.</title>
        <authorList>
            <consortium name="DOE Joint Genome Institute"/>
            <person name="Mondo S.J."/>
            <person name="Dannebaum R.O."/>
            <person name="Kuo R.C."/>
            <person name="Louie K.B."/>
            <person name="Bewick A.J."/>
            <person name="Labutti K."/>
            <person name="Haridas S."/>
            <person name="Kuo A."/>
            <person name="Salamov A."/>
            <person name="Ahrendt S.R."/>
            <person name="Lau R."/>
            <person name="Bowen B.P."/>
            <person name="Lipzen A."/>
            <person name="Sullivan W."/>
            <person name="Andreopoulos W.B."/>
            <person name="Clum A."/>
            <person name="Lindquist E."/>
            <person name="Daum C."/>
            <person name="Northen T.R."/>
            <person name="Ramamoorthy G."/>
            <person name="Schmitz R.J."/>
            <person name="Gryganskyi A."/>
            <person name="Culley D."/>
            <person name="Magnuson J."/>
            <person name="James T.Y."/>
            <person name="O'Malley M.A."/>
            <person name="Stajich J.E."/>
            <person name="Spatafora J.W."/>
            <person name="Visel A."/>
            <person name="Grigoriev I.V."/>
        </authorList>
    </citation>
    <scope>NUCLEOTIDE SEQUENCE [LARGE SCALE GENOMIC DNA]</scope>
    <source>
        <strain evidence="2 3">NRRL Y-17943</strain>
    </source>
</reference>
<comment type="caution">
    <text evidence="2">The sequence shown here is derived from an EMBL/GenBank/DDBJ whole genome shotgun (WGS) entry which is preliminary data.</text>
</comment>